<feature type="compositionally biased region" description="Polar residues" evidence="12">
    <location>
        <begin position="62"/>
        <end position="88"/>
    </location>
</feature>
<organism evidence="15">
    <name type="scientific">Chromera velia CCMP2878</name>
    <dbReference type="NCBI Taxonomy" id="1169474"/>
    <lineage>
        <taxon>Eukaryota</taxon>
        <taxon>Sar</taxon>
        <taxon>Alveolata</taxon>
        <taxon>Colpodellida</taxon>
        <taxon>Chromeraceae</taxon>
        <taxon>Chromera</taxon>
    </lineage>
</organism>
<feature type="domain" description="Fringe-like glycosyltransferase" evidence="14">
    <location>
        <begin position="168"/>
        <end position="306"/>
    </location>
</feature>
<dbReference type="PANTHER" id="PTHR23033">
    <property type="entry name" value="BETA1,3-GALACTOSYLTRANSFERASE"/>
    <property type="match status" value="1"/>
</dbReference>
<comment type="subcellular location">
    <subcellularLocation>
        <location evidence="1">Membrane</location>
        <topology evidence="1">Single-pass type II membrane protein</topology>
    </subcellularLocation>
</comment>
<feature type="region of interest" description="Disordered" evidence="12">
    <location>
        <begin position="46"/>
        <end position="88"/>
    </location>
</feature>
<accession>A0A0G4GT02</accession>
<feature type="chain" id="PRO_5005190620" description="N-acetylgalactosaminide beta-1,3-galactosyltransferase" evidence="13">
    <location>
        <begin position="24"/>
        <end position="469"/>
    </location>
</feature>
<keyword evidence="13" id="KW-0732">Signal</keyword>
<evidence type="ECO:0000256" key="8">
    <source>
        <dbReference type="ARBA" id="ARBA00022741"/>
    </source>
</evidence>
<dbReference type="AlphaFoldDB" id="A0A0G4GT02"/>
<name>A0A0G4GT02_9ALVE</name>
<evidence type="ECO:0000256" key="10">
    <source>
        <dbReference type="ARBA" id="ARBA00022989"/>
    </source>
</evidence>
<evidence type="ECO:0000256" key="1">
    <source>
        <dbReference type="ARBA" id="ARBA00004606"/>
    </source>
</evidence>
<evidence type="ECO:0000256" key="2">
    <source>
        <dbReference type="ARBA" id="ARBA00004922"/>
    </source>
</evidence>
<comment type="pathway">
    <text evidence="2">Protein modification; protein glycosylation.</text>
</comment>
<proteinExistence type="inferred from homology"/>
<evidence type="ECO:0000256" key="5">
    <source>
        <dbReference type="ARBA" id="ARBA00022676"/>
    </source>
</evidence>
<evidence type="ECO:0000259" key="14">
    <source>
        <dbReference type="Pfam" id="PF02434"/>
    </source>
</evidence>
<evidence type="ECO:0000256" key="4">
    <source>
        <dbReference type="ARBA" id="ARBA00012557"/>
    </source>
</evidence>
<dbReference type="InterPro" id="IPR003378">
    <property type="entry name" value="Fringe-like_glycosylTrfase"/>
</dbReference>
<comment type="similarity">
    <text evidence="3">Belongs to the glycosyltransferase 31 family. Beta3-Gal-T subfamily.</text>
</comment>
<keyword evidence="7" id="KW-0812">Transmembrane</keyword>
<gene>
    <name evidence="15" type="ORF">Cvel_5167</name>
</gene>
<dbReference type="VEuPathDB" id="CryptoDB:Cvel_5167"/>
<evidence type="ECO:0000256" key="6">
    <source>
        <dbReference type="ARBA" id="ARBA00022679"/>
    </source>
</evidence>
<evidence type="ECO:0000256" key="13">
    <source>
        <dbReference type="SAM" id="SignalP"/>
    </source>
</evidence>
<keyword evidence="11" id="KW-0472">Membrane</keyword>
<evidence type="ECO:0000256" key="11">
    <source>
        <dbReference type="ARBA" id="ARBA00023136"/>
    </source>
</evidence>
<dbReference type="PANTHER" id="PTHR23033:SF50">
    <property type="entry name" value="HEXOSYLTRANSFERASE"/>
    <property type="match status" value="1"/>
</dbReference>
<keyword evidence="5" id="KW-0328">Glycosyltransferase</keyword>
<protein>
    <recommendedName>
        <fullName evidence="4">N-acetylgalactosaminide beta-1,3-galactosyltransferase</fullName>
        <ecNumber evidence="4">2.4.1.122</ecNumber>
    </recommendedName>
</protein>
<dbReference type="GO" id="GO:0016263">
    <property type="term" value="F:glycoprotein-N-acetylgalactosamine 3-beta-galactosyltransferase activity"/>
    <property type="evidence" value="ECO:0007669"/>
    <property type="project" value="UniProtKB-EC"/>
</dbReference>
<dbReference type="Gene3D" id="3.90.550.50">
    <property type="match status" value="1"/>
</dbReference>
<dbReference type="InterPro" id="IPR026050">
    <property type="entry name" value="C1GALT1/C1GALT1_chp1"/>
</dbReference>
<keyword evidence="10" id="KW-1133">Transmembrane helix</keyword>
<keyword evidence="6" id="KW-0808">Transferase</keyword>
<dbReference type="EMBL" id="CDMZ01001524">
    <property type="protein sequence ID" value="CEM33849.1"/>
    <property type="molecule type" value="Genomic_DNA"/>
</dbReference>
<evidence type="ECO:0000313" key="15">
    <source>
        <dbReference type="EMBL" id="CEM33849.1"/>
    </source>
</evidence>
<dbReference type="EC" id="2.4.1.122" evidence="4"/>
<dbReference type="Pfam" id="PF02434">
    <property type="entry name" value="Fringe"/>
    <property type="match status" value="1"/>
</dbReference>
<dbReference type="GO" id="GO:0016020">
    <property type="term" value="C:membrane"/>
    <property type="evidence" value="ECO:0007669"/>
    <property type="project" value="UniProtKB-SubCell"/>
</dbReference>
<dbReference type="GO" id="GO:0000166">
    <property type="term" value="F:nucleotide binding"/>
    <property type="evidence" value="ECO:0007669"/>
    <property type="project" value="UniProtKB-KW"/>
</dbReference>
<evidence type="ECO:0000256" key="9">
    <source>
        <dbReference type="ARBA" id="ARBA00022968"/>
    </source>
</evidence>
<evidence type="ECO:0000256" key="12">
    <source>
        <dbReference type="SAM" id="MobiDB-lite"/>
    </source>
</evidence>
<feature type="signal peptide" evidence="13">
    <location>
        <begin position="1"/>
        <end position="23"/>
    </location>
</feature>
<keyword evidence="8" id="KW-0547">Nucleotide-binding</keyword>
<sequence>MAHFQSGLLGFCLALILLSPLLYQTVRKDKDFSHIPVKIIEKDEQPAVEVDSSDSHEVPSGESANGQEHVVQDSSSSANQTVSEKPGTSSVIAPLSVCHQNVSKSHKETDNHANPVVVYAIITKGGKLPGPIKKALDTWASDFPRERLVVLSDVNATTDNVVHVIPQHPAGGPCPDNYSSGLCCKTGFAFTILYSLFPEADFFVRLSDDAFAFPHHLEKSLRKFNPSERLYLGVAGTALMEGGWLSVWGEPHASGGPGIIFSRSLAQWWSDTGAAADFLSTCSHDDAWLGAFLRVSLNLVVTHLPGVIQSPDLKYAREKPSQIFSDPDKLPPCSAPLPGPSLYIIPERSYGLLYPFTPLDWEDVLILHVPSSNGWWERVHAVDLTVSEREQRCKETGGAGQDCGKKLLLYLNKPRWQLQKQNFGVKSPRAQTESLALCEFSEFQRRSDWQTLSKLVQNKLKKPKKKTMI</sequence>
<reference evidence="15" key="1">
    <citation type="submission" date="2014-11" db="EMBL/GenBank/DDBJ databases">
        <authorList>
            <person name="Otto D Thomas"/>
            <person name="Naeem Raeece"/>
        </authorList>
    </citation>
    <scope>NUCLEOTIDE SEQUENCE</scope>
</reference>
<keyword evidence="9" id="KW-0735">Signal-anchor</keyword>
<evidence type="ECO:0000256" key="7">
    <source>
        <dbReference type="ARBA" id="ARBA00022692"/>
    </source>
</evidence>
<evidence type="ECO:0000256" key="3">
    <source>
        <dbReference type="ARBA" id="ARBA00006462"/>
    </source>
</evidence>